<keyword evidence="7 13" id="KW-0573">Peptidoglycan synthesis</keyword>
<feature type="binding site" evidence="13">
    <location>
        <position position="92"/>
    </location>
    <ligand>
        <name>UDP-N-acetyl-alpha-D-glucosamine</name>
        <dbReference type="ChEBI" id="CHEBI:57705"/>
    </ligand>
</feature>
<keyword evidence="5 13" id="KW-0808">Transferase</keyword>
<dbReference type="InterPro" id="IPR050068">
    <property type="entry name" value="MurA_subfamily"/>
</dbReference>
<feature type="binding site" evidence="13">
    <location>
        <position position="304"/>
    </location>
    <ligand>
        <name>UDP-N-acetyl-alpha-D-glucosamine</name>
        <dbReference type="ChEBI" id="CHEBI:57705"/>
    </ligand>
</feature>
<dbReference type="GO" id="GO:0019277">
    <property type="term" value="P:UDP-N-acetylgalactosamine biosynthetic process"/>
    <property type="evidence" value="ECO:0007669"/>
    <property type="project" value="InterPro"/>
</dbReference>
<dbReference type="SUPFAM" id="SSF55205">
    <property type="entry name" value="EPT/RTPC-like"/>
    <property type="match status" value="1"/>
</dbReference>
<comment type="function">
    <text evidence="13">Cell wall formation. Adds enolpyruvyl to UDP-N-acetylglucosamine.</text>
</comment>
<comment type="catalytic activity">
    <reaction evidence="12 13">
        <text>phosphoenolpyruvate + UDP-N-acetyl-alpha-D-glucosamine = UDP-N-acetyl-3-O-(1-carboxyvinyl)-alpha-D-glucosamine + phosphate</text>
        <dbReference type="Rhea" id="RHEA:18681"/>
        <dbReference type="ChEBI" id="CHEBI:43474"/>
        <dbReference type="ChEBI" id="CHEBI:57705"/>
        <dbReference type="ChEBI" id="CHEBI:58702"/>
        <dbReference type="ChEBI" id="CHEBI:68483"/>
        <dbReference type="EC" id="2.5.1.7"/>
    </reaction>
</comment>
<dbReference type="UniPathway" id="UPA00219"/>
<sequence length="415" mass="44970">MEKLVIKGGHPLHGSVKISGAKNSALAMIPATLLADSPSVLENIPDIRDVAFYIEVLHDLGAVVTRTGAEITIDPSPIRHQPVLSQKVNQLRASYYLMGVLLGKWKEVTIGTPGGCNLGLRPIDQHIKGFQALGTKVVQEDGVLRLIAPKLQGARIYLDVVSVGATINIMFAAACADGKTVIENAAKEPEVIDVATLLSSMGAVIKGAGTDIIRIQGVKRLHGCRHTIIPDRIEAGTYMIAAAATEGEVLIEQIIPKHLESVSAKLREMGVQIQEEEESIFVKGSSRYTPVDIKTLPYPGFPTDLQQPFTSLLTRAHGTSLVTDNIYSSRFEHVSQLEKMGAKIKVEGRTAIVEGMIPLHGARVHAFDLRAGASLVIAALMAEDVTWITGTNHIDRGYEQLEQKLARLKAEIRRE</sequence>
<keyword evidence="6 13" id="KW-0133">Cell shape</keyword>
<dbReference type="GO" id="GO:0051301">
    <property type="term" value="P:cell division"/>
    <property type="evidence" value="ECO:0007669"/>
    <property type="project" value="UniProtKB-KW"/>
</dbReference>
<organism evidence="15 16">
    <name type="scientific">Paenactinomyces guangxiensis</name>
    <dbReference type="NCBI Taxonomy" id="1490290"/>
    <lineage>
        <taxon>Bacteria</taxon>
        <taxon>Bacillati</taxon>
        <taxon>Bacillota</taxon>
        <taxon>Bacilli</taxon>
        <taxon>Bacillales</taxon>
        <taxon>Thermoactinomycetaceae</taxon>
        <taxon>Paenactinomyces</taxon>
    </lineage>
</organism>
<comment type="similarity">
    <text evidence="11 13">Belongs to the EPSP synthase family. MurA subfamily.</text>
</comment>
<evidence type="ECO:0000256" key="3">
    <source>
        <dbReference type="ARBA" id="ARBA00022490"/>
    </source>
</evidence>
<feature type="domain" description="Enolpyruvate transferase" evidence="14">
    <location>
        <begin position="7"/>
        <end position="405"/>
    </location>
</feature>
<dbReference type="InterPro" id="IPR001986">
    <property type="entry name" value="Enolpyruvate_Tfrase_dom"/>
</dbReference>
<keyword evidence="8 13" id="KW-0131">Cell cycle</keyword>
<evidence type="ECO:0000256" key="5">
    <source>
        <dbReference type="ARBA" id="ARBA00022679"/>
    </source>
</evidence>
<dbReference type="AlphaFoldDB" id="A0A7W1WQ51"/>
<comment type="caution">
    <text evidence="13">Lacks conserved residue(s) required for the propagation of feature annotation.</text>
</comment>
<evidence type="ECO:0000256" key="1">
    <source>
        <dbReference type="ARBA" id="ARBA00004496"/>
    </source>
</evidence>
<dbReference type="PANTHER" id="PTHR43783:SF2">
    <property type="entry name" value="UDP-N-ACETYLGLUCOSAMINE 1-CARBOXYVINYLTRANSFERASE 2"/>
    <property type="match status" value="1"/>
</dbReference>
<dbReference type="InterPro" id="IPR036968">
    <property type="entry name" value="Enolpyruvate_Tfrase_sf"/>
</dbReference>
<evidence type="ECO:0000256" key="8">
    <source>
        <dbReference type="ARBA" id="ARBA00023306"/>
    </source>
</evidence>
<dbReference type="InterPro" id="IPR013792">
    <property type="entry name" value="RNA3'P_cycl/enolpyr_Trfase_a/b"/>
</dbReference>
<evidence type="ECO:0000256" key="6">
    <source>
        <dbReference type="ARBA" id="ARBA00022960"/>
    </source>
</evidence>
<dbReference type="InterPro" id="IPR005750">
    <property type="entry name" value="UDP_GlcNAc_COvinyl_MurA"/>
</dbReference>
<dbReference type="GO" id="GO:0005737">
    <property type="term" value="C:cytoplasm"/>
    <property type="evidence" value="ECO:0007669"/>
    <property type="project" value="UniProtKB-SubCell"/>
</dbReference>
<feature type="active site" description="Proton donor" evidence="13">
    <location>
        <position position="116"/>
    </location>
</feature>
<evidence type="ECO:0000256" key="13">
    <source>
        <dbReference type="HAMAP-Rule" id="MF_00111"/>
    </source>
</evidence>
<dbReference type="Proteomes" id="UP000535491">
    <property type="component" value="Unassembled WGS sequence"/>
</dbReference>
<reference evidence="15 16" key="1">
    <citation type="submission" date="2020-07" db="EMBL/GenBank/DDBJ databases">
        <authorList>
            <person name="Feng H."/>
        </authorList>
    </citation>
    <scope>NUCLEOTIDE SEQUENCE [LARGE SCALE GENOMIC DNA]</scope>
    <source>
        <strain evidence="16">s-10</strain>
    </source>
</reference>
<evidence type="ECO:0000256" key="2">
    <source>
        <dbReference type="ARBA" id="ARBA00004752"/>
    </source>
</evidence>
<evidence type="ECO:0000256" key="7">
    <source>
        <dbReference type="ARBA" id="ARBA00022984"/>
    </source>
</evidence>
<dbReference type="GO" id="GO:0008360">
    <property type="term" value="P:regulation of cell shape"/>
    <property type="evidence" value="ECO:0007669"/>
    <property type="project" value="UniProtKB-KW"/>
</dbReference>
<comment type="pathway">
    <text evidence="2 13">Cell wall biogenesis; peptidoglycan biosynthesis.</text>
</comment>
<dbReference type="RefSeq" id="WP_181751267.1">
    <property type="nucleotide sequence ID" value="NZ_JACEIQ010000005.1"/>
</dbReference>
<keyword evidence="16" id="KW-1185">Reference proteome</keyword>
<feature type="binding site" evidence="13">
    <location>
        <position position="326"/>
    </location>
    <ligand>
        <name>UDP-N-acetyl-alpha-D-glucosamine</name>
        <dbReference type="ChEBI" id="CHEBI:57705"/>
    </ligand>
</feature>
<evidence type="ECO:0000259" key="14">
    <source>
        <dbReference type="Pfam" id="PF00275"/>
    </source>
</evidence>
<comment type="caution">
    <text evidence="15">The sequence shown here is derived from an EMBL/GenBank/DDBJ whole genome shotgun (WGS) entry which is preliminary data.</text>
</comment>
<accession>A0A7W1WQ51</accession>
<keyword evidence="9 13" id="KW-0961">Cell wall biogenesis/degradation</keyword>
<dbReference type="GO" id="GO:0009252">
    <property type="term" value="P:peptidoglycan biosynthetic process"/>
    <property type="evidence" value="ECO:0007669"/>
    <property type="project" value="UniProtKB-UniRule"/>
</dbReference>
<name>A0A7W1WQ51_9BACL</name>
<feature type="modified residue" description="2-(S-cysteinyl)pyruvic acid O-phosphothioketal" evidence="13">
    <location>
        <position position="116"/>
    </location>
</feature>
<evidence type="ECO:0000256" key="12">
    <source>
        <dbReference type="ARBA" id="ARBA00047527"/>
    </source>
</evidence>
<dbReference type="NCBIfam" id="NF009470">
    <property type="entry name" value="PRK12830.1"/>
    <property type="match status" value="1"/>
</dbReference>
<dbReference type="GO" id="GO:0071555">
    <property type="term" value="P:cell wall organization"/>
    <property type="evidence" value="ECO:0007669"/>
    <property type="project" value="UniProtKB-KW"/>
</dbReference>
<dbReference type="NCBIfam" id="TIGR01072">
    <property type="entry name" value="murA"/>
    <property type="match status" value="1"/>
</dbReference>
<protein>
    <recommendedName>
        <fullName evidence="13">UDP-N-acetylglucosamine 1-carboxyvinyltransferase</fullName>
        <ecNumber evidence="13">2.5.1.7</ecNumber>
    </recommendedName>
    <alternativeName>
        <fullName evidence="13">Enoylpyruvate transferase</fullName>
    </alternativeName>
    <alternativeName>
        <fullName evidence="13">UDP-N-acetylglucosamine enolpyruvyl transferase</fullName>
        <shortName evidence="13">EPT</shortName>
    </alternativeName>
</protein>
<keyword evidence="3 13" id="KW-0963">Cytoplasm</keyword>
<keyword evidence="4 13" id="KW-0132">Cell division</keyword>
<dbReference type="PANTHER" id="PTHR43783">
    <property type="entry name" value="UDP-N-ACETYLGLUCOSAMINE 1-CARBOXYVINYLTRANSFERASE"/>
    <property type="match status" value="1"/>
</dbReference>
<proteinExistence type="inferred from homology"/>
<evidence type="ECO:0000256" key="9">
    <source>
        <dbReference type="ARBA" id="ARBA00023316"/>
    </source>
</evidence>
<evidence type="ECO:0000313" key="15">
    <source>
        <dbReference type="EMBL" id="MBA4494019.1"/>
    </source>
</evidence>
<dbReference type="Pfam" id="PF00275">
    <property type="entry name" value="EPSP_synthase"/>
    <property type="match status" value="1"/>
</dbReference>
<evidence type="ECO:0000313" key="16">
    <source>
        <dbReference type="Proteomes" id="UP000535491"/>
    </source>
</evidence>
<feature type="binding site" evidence="13">
    <location>
        <begin position="121"/>
        <end position="125"/>
    </location>
    <ligand>
        <name>UDP-N-acetyl-alpha-D-glucosamine</name>
        <dbReference type="ChEBI" id="CHEBI:57705"/>
    </ligand>
</feature>
<feature type="binding site" evidence="13">
    <location>
        <begin position="22"/>
        <end position="23"/>
    </location>
    <ligand>
        <name>phosphoenolpyruvate</name>
        <dbReference type="ChEBI" id="CHEBI:58702"/>
    </ligand>
</feature>
<comment type="subcellular location">
    <subcellularLocation>
        <location evidence="1 13">Cytoplasm</location>
    </subcellularLocation>
</comment>
<dbReference type="CDD" id="cd01555">
    <property type="entry name" value="UdpNAET"/>
    <property type="match status" value="1"/>
</dbReference>
<dbReference type="NCBIfam" id="NF006873">
    <property type="entry name" value="PRK09369.1"/>
    <property type="match status" value="1"/>
</dbReference>
<keyword evidence="10 13" id="KW-0670">Pyruvate</keyword>
<dbReference type="HAMAP" id="MF_00111">
    <property type="entry name" value="MurA"/>
    <property type="match status" value="1"/>
</dbReference>
<evidence type="ECO:0000256" key="10">
    <source>
        <dbReference type="ARBA" id="ARBA00023317"/>
    </source>
</evidence>
<dbReference type="Gene3D" id="3.65.10.10">
    <property type="entry name" value="Enolpyruvate transferase domain"/>
    <property type="match status" value="2"/>
</dbReference>
<evidence type="ECO:0000256" key="11">
    <source>
        <dbReference type="ARBA" id="ARBA00038367"/>
    </source>
</evidence>
<gene>
    <name evidence="13" type="primary">murA</name>
    <name evidence="15" type="ORF">H1191_06840</name>
</gene>
<dbReference type="EC" id="2.5.1.7" evidence="13"/>
<dbReference type="GO" id="GO:0008760">
    <property type="term" value="F:UDP-N-acetylglucosamine 1-carboxyvinyltransferase activity"/>
    <property type="evidence" value="ECO:0007669"/>
    <property type="project" value="UniProtKB-UniRule"/>
</dbReference>
<evidence type="ECO:0000256" key="4">
    <source>
        <dbReference type="ARBA" id="ARBA00022618"/>
    </source>
</evidence>
<dbReference type="EMBL" id="JACEIQ010000005">
    <property type="protein sequence ID" value="MBA4494019.1"/>
    <property type="molecule type" value="Genomic_DNA"/>
</dbReference>